<keyword evidence="1 8" id="KW-0436">Ligase</keyword>
<sequence>MLLFEELKWRYLIKDCSDQVQLEKTLNTKKINFYCGIDPTSTSLTVGHLVQIITALLLKKHGHTPFIVIGGTTCLIGDPKEKEERKLLKPSQIIENVNKIKKQLKKLLFNKGVVFVNNFDWLSKIDLITFLRTYGKNFNINYMLSKDIISKRLDKGISYTEFSYMILQAIDFHNLYCNYKVQMQFGGSDQWGNITSGLELIRKLEGKKTLDEKPLGMSTHLLLKRDGTKFGKSEQGTLWLDPKLTNPYQIYQYFINTEDEEVIRYLKSLTLLSPNEIIELEKDNKINPQNKLAQKKLAEEIVIFLHGEKELKKCLEVNKVLFGNQNKPIKETIYILLEKILFSHRAKEDIKLIDALVKTKLASSKTEARQLISVGSIQIFNKKVTEINFVLKQKEAVYERYFLLKKSKKHNALIVFESIKID</sequence>
<dbReference type="InterPro" id="IPR014729">
    <property type="entry name" value="Rossmann-like_a/b/a_fold"/>
</dbReference>
<comment type="function">
    <text evidence="8">Catalyzes the attachment of tyrosine to tRNA(Tyr) in a two-step reaction: tyrosine is first activated by ATP to form Tyr-AMP and then transferred to the acceptor end of tRNA(Tyr).</text>
</comment>
<reference evidence="11" key="1">
    <citation type="submission" date="2020-06" db="EMBL/GenBank/DDBJ databases">
        <title>Complete genome sequence of Candidatus Phytoplasma luffae NCHU2019.</title>
        <authorList>
            <person name="Cho S.-T."/>
            <person name="Tan C.-M."/>
            <person name="Li J.-R."/>
            <person name="Chien Y.-Y."/>
            <person name="Chiu Y.-C."/>
            <person name="Yang J.-Y."/>
            <person name="Kuo C.-H."/>
        </authorList>
    </citation>
    <scope>NUCLEOTIDE SEQUENCE</scope>
    <source>
        <strain evidence="11">NCHU2019</strain>
    </source>
</reference>
<dbReference type="Gene3D" id="1.10.240.10">
    <property type="entry name" value="Tyrosyl-Transfer RNA Synthetase"/>
    <property type="match status" value="1"/>
</dbReference>
<evidence type="ECO:0000313" key="11">
    <source>
        <dbReference type="EMBL" id="QTX03167.1"/>
    </source>
</evidence>
<keyword evidence="4 9" id="KW-0694">RNA-binding</keyword>
<feature type="short sequence motif" description="'KMSKS' region" evidence="8">
    <location>
        <begin position="229"/>
        <end position="233"/>
    </location>
</feature>
<dbReference type="NCBIfam" id="TIGR00234">
    <property type="entry name" value="tyrS"/>
    <property type="match status" value="1"/>
</dbReference>
<feature type="short sequence motif" description="'HIGH' region" evidence="8">
    <location>
        <begin position="39"/>
        <end position="48"/>
    </location>
</feature>
<dbReference type="GO" id="GO:0005524">
    <property type="term" value="F:ATP binding"/>
    <property type="evidence" value="ECO:0007669"/>
    <property type="project" value="UniProtKB-UniRule"/>
</dbReference>
<dbReference type="Proteomes" id="UP000672038">
    <property type="component" value="Chromosome"/>
</dbReference>
<keyword evidence="12" id="KW-1185">Reference proteome</keyword>
<evidence type="ECO:0000256" key="4">
    <source>
        <dbReference type="ARBA" id="ARBA00022884"/>
    </source>
</evidence>
<dbReference type="GO" id="GO:0003723">
    <property type="term" value="F:RNA binding"/>
    <property type="evidence" value="ECO:0007669"/>
    <property type="project" value="UniProtKB-KW"/>
</dbReference>
<dbReference type="Gene3D" id="3.10.290.10">
    <property type="entry name" value="RNA-binding S4 domain"/>
    <property type="match status" value="1"/>
</dbReference>
<dbReference type="Pfam" id="PF00579">
    <property type="entry name" value="tRNA-synt_1b"/>
    <property type="match status" value="1"/>
</dbReference>
<feature type="binding site" evidence="8">
    <location>
        <position position="168"/>
    </location>
    <ligand>
        <name>L-tyrosine</name>
        <dbReference type="ChEBI" id="CHEBI:58315"/>
    </ligand>
</feature>
<keyword evidence="6 8" id="KW-0030">Aminoacyl-tRNA synthetase</keyword>
<feature type="binding site" evidence="8">
    <location>
        <position position="232"/>
    </location>
    <ligand>
        <name>ATP</name>
        <dbReference type="ChEBI" id="CHEBI:30616"/>
    </ligand>
</feature>
<accession>A0A975FJY3</accession>
<evidence type="ECO:0000313" key="12">
    <source>
        <dbReference type="Proteomes" id="UP000672038"/>
    </source>
</evidence>
<organism evidence="11 12">
    <name type="scientific">Loofah witches'-broom phytoplasma</name>
    <dbReference type="NCBI Taxonomy" id="35773"/>
    <lineage>
        <taxon>Bacteria</taxon>
        <taxon>Bacillati</taxon>
        <taxon>Mycoplasmatota</taxon>
        <taxon>Mollicutes</taxon>
        <taxon>Acholeplasmatales</taxon>
        <taxon>Acholeplasmataceae</taxon>
        <taxon>Candidatus Phytoplasma</taxon>
        <taxon>16SrVIII (Loofah witches'-broom group)</taxon>
    </lineage>
</organism>
<dbReference type="InterPro" id="IPR036986">
    <property type="entry name" value="S4_RNA-bd_sf"/>
</dbReference>
<comment type="similarity">
    <text evidence="8">Belongs to the class-I aminoacyl-tRNA synthetase family. TyrS type 1 subfamily.</text>
</comment>
<keyword evidence="3 8" id="KW-0067">ATP-binding</keyword>
<dbReference type="Gene3D" id="3.40.50.620">
    <property type="entry name" value="HUPs"/>
    <property type="match status" value="1"/>
</dbReference>
<comment type="catalytic activity">
    <reaction evidence="7 8">
        <text>tRNA(Tyr) + L-tyrosine + ATP = L-tyrosyl-tRNA(Tyr) + AMP + diphosphate + H(+)</text>
        <dbReference type="Rhea" id="RHEA:10220"/>
        <dbReference type="Rhea" id="RHEA-COMP:9706"/>
        <dbReference type="Rhea" id="RHEA-COMP:9707"/>
        <dbReference type="ChEBI" id="CHEBI:15378"/>
        <dbReference type="ChEBI" id="CHEBI:30616"/>
        <dbReference type="ChEBI" id="CHEBI:33019"/>
        <dbReference type="ChEBI" id="CHEBI:58315"/>
        <dbReference type="ChEBI" id="CHEBI:78442"/>
        <dbReference type="ChEBI" id="CHEBI:78536"/>
        <dbReference type="ChEBI" id="CHEBI:456215"/>
        <dbReference type="EC" id="6.1.1.1"/>
    </reaction>
</comment>
<comment type="subcellular location">
    <subcellularLocation>
        <location evidence="8">Cytoplasm</location>
    </subcellularLocation>
</comment>
<dbReference type="InterPro" id="IPR024088">
    <property type="entry name" value="Tyr-tRNA-ligase_bac-type"/>
</dbReference>
<evidence type="ECO:0000256" key="6">
    <source>
        <dbReference type="ARBA" id="ARBA00023146"/>
    </source>
</evidence>
<dbReference type="Pfam" id="PF22421">
    <property type="entry name" value="SYY_C-terminal"/>
    <property type="match status" value="1"/>
</dbReference>
<dbReference type="KEGG" id="pluf:LFWB_6010"/>
<dbReference type="PROSITE" id="PS50889">
    <property type="entry name" value="S4"/>
    <property type="match status" value="1"/>
</dbReference>
<dbReference type="HAMAP" id="MF_02006">
    <property type="entry name" value="Tyr_tRNA_synth_type1"/>
    <property type="match status" value="1"/>
</dbReference>
<protein>
    <recommendedName>
        <fullName evidence="8">Tyrosine--tRNA ligase</fullName>
        <ecNumber evidence="8">6.1.1.1</ecNumber>
    </recommendedName>
    <alternativeName>
        <fullName evidence="8">Tyrosyl-tRNA synthetase</fullName>
        <shortName evidence="8">TyrRS</shortName>
    </alternativeName>
</protein>
<dbReference type="GO" id="GO:0004831">
    <property type="term" value="F:tyrosine-tRNA ligase activity"/>
    <property type="evidence" value="ECO:0007669"/>
    <property type="project" value="UniProtKB-UniRule"/>
</dbReference>
<comment type="subunit">
    <text evidence="8">Homodimer.</text>
</comment>
<dbReference type="GO" id="GO:0006437">
    <property type="term" value="P:tyrosyl-tRNA aminoacylation"/>
    <property type="evidence" value="ECO:0007669"/>
    <property type="project" value="UniProtKB-UniRule"/>
</dbReference>
<gene>
    <name evidence="8 11" type="primary">tyrS</name>
    <name evidence="11" type="ORF">LFWB_6010</name>
</gene>
<evidence type="ECO:0000256" key="5">
    <source>
        <dbReference type="ARBA" id="ARBA00022917"/>
    </source>
</evidence>
<evidence type="ECO:0000259" key="10">
    <source>
        <dbReference type="Pfam" id="PF22421"/>
    </source>
</evidence>
<keyword evidence="2 8" id="KW-0547">Nucleotide-binding</keyword>
<evidence type="ECO:0000256" key="3">
    <source>
        <dbReference type="ARBA" id="ARBA00022840"/>
    </source>
</evidence>
<name>A0A975FJY3_LOWBP</name>
<dbReference type="PRINTS" id="PR01040">
    <property type="entry name" value="TRNASYNTHTYR"/>
</dbReference>
<evidence type="ECO:0000256" key="8">
    <source>
        <dbReference type="HAMAP-Rule" id="MF_02006"/>
    </source>
</evidence>
<proteinExistence type="inferred from homology"/>
<dbReference type="EMBL" id="CP054393">
    <property type="protein sequence ID" value="QTX03167.1"/>
    <property type="molecule type" value="Genomic_DNA"/>
</dbReference>
<evidence type="ECO:0000256" key="2">
    <source>
        <dbReference type="ARBA" id="ARBA00022741"/>
    </source>
</evidence>
<dbReference type="AlphaFoldDB" id="A0A975FJY3"/>
<feature type="domain" description="Tyrosine--tRNA ligase SYY-like C-terminal" evidence="10">
    <location>
        <begin position="346"/>
        <end position="414"/>
    </location>
</feature>
<evidence type="ECO:0000256" key="9">
    <source>
        <dbReference type="PROSITE-ProRule" id="PRU00182"/>
    </source>
</evidence>
<dbReference type="InterPro" id="IPR002307">
    <property type="entry name" value="Tyr-tRNA-ligase"/>
</dbReference>
<keyword evidence="8" id="KW-0963">Cytoplasm</keyword>
<dbReference type="InterPro" id="IPR024107">
    <property type="entry name" value="Tyr-tRNA-ligase_bac_1"/>
</dbReference>
<dbReference type="CDD" id="cd00165">
    <property type="entry name" value="S4"/>
    <property type="match status" value="1"/>
</dbReference>
<dbReference type="SUPFAM" id="SSF52374">
    <property type="entry name" value="Nucleotidylyl transferase"/>
    <property type="match status" value="1"/>
</dbReference>
<dbReference type="FunFam" id="1.10.240.10:FF:000001">
    <property type="entry name" value="Tyrosine--tRNA ligase"/>
    <property type="match status" value="1"/>
</dbReference>
<dbReference type="InterPro" id="IPR054608">
    <property type="entry name" value="SYY-like_C"/>
</dbReference>
<dbReference type="CDD" id="cd00805">
    <property type="entry name" value="TyrRS_core"/>
    <property type="match status" value="1"/>
</dbReference>
<evidence type="ECO:0000256" key="1">
    <source>
        <dbReference type="ARBA" id="ARBA00022598"/>
    </source>
</evidence>
<dbReference type="PANTHER" id="PTHR11766">
    <property type="entry name" value="TYROSYL-TRNA SYNTHETASE"/>
    <property type="match status" value="1"/>
</dbReference>
<keyword evidence="5 8" id="KW-0648">Protein biosynthesis</keyword>
<feature type="binding site" evidence="8">
    <location>
        <position position="164"/>
    </location>
    <ligand>
        <name>L-tyrosine</name>
        <dbReference type="ChEBI" id="CHEBI:58315"/>
    </ligand>
</feature>
<dbReference type="InterPro" id="IPR002305">
    <property type="entry name" value="aa-tRNA-synth_Ic"/>
</dbReference>
<dbReference type="RefSeq" id="WP_210954594.1">
    <property type="nucleotide sequence ID" value="NZ_CP054393.1"/>
</dbReference>
<dbReference type="PANTHER" id="PTHR11766:SF0">
    <property type="entry name" value="TYROSINE--TRNA LIGASE, MITOCHONDRIAL"/>
    <property type="match status" value="1"/>
</dbReference>
<evidence type="ECO:0000256" key="7">
    <source>
        <dbReference type="ARBA" id="ARBA00048248"/>
    </source>
</evidence>
<dbReference type="GO" id="GO:0005829">
    <property type="term" value="C:cytosol"/>
    <property type="evidence" value="ECO:0007669"/>
    <property type="project" value="TreeGrafter"/>
</dbReference>
<dbReference type="SUPFAM" id="SSF55174">
    <property type="entry name" value="Alpha-L RNA-binding motif"/>
    <property type="match status" value="1"/>
</dbReference>
<feature type="binding site" evidence="8">
    <location>
        <position position="34"/>
    </location>
    <ligand>
        <name>L-tyrosine</name>
        <dbReference type="ChEBI" id="CHEBI:58315"/>
    </ligand>
</feature>
<dbReference type="EC" id="6.1.1.1" evidence="8"/>